<dbReference type="SUPFAM" id="SSF52096">
    <property type="entry name" value="ClpP/crotonase"/>
    <property type="match status" value="1"/>
</dbReference>
<dbReference type="Pfam" id="PF00378">
    <property type="entry name" value="ECH_1"/>
    <property type="match status" value="1"/>
</dbReference>
<dbReference type="EMBL" id="QZAS01000065">
    <property type="protein sequence ID" value="THX00025.1"/>
    <property type="molecule type" value="Genomic_DNA"/>
</dbReference>
<dbReference type="PANTHER" id="PTHR42058:SF1">
    <property type="entry name" value="G-PROTEIN COUPLED RECEPTORS FAMILY 2 PROFILE 2 DOMAIN-CONTAINING PROTEIN"/>
    <property type="match status" value="1"/>
</dbReference>
<reference evidence="10" key="1">
    <citation type="submission" date="2018-10" db="EMBL/GenBank/DDBJ databases">
        <title>Fifty Aureobasidium pullulans genomes reveal a recombining polyextremotolerant generalist.</title>
        <authorList>
            <person name="Gostincar C."/>
            <person name="Turk M."/>
            <person name="Zajc J."/>
            <person name="Gunde-Cimerman N."/>
        </authorList>
    </citation>
    <scope>NUCLEOTIDE SEQUENCE [LARGE SCALE GENOMIC DNA]</scope>
    <source>
        <strain evidence="10">EXF-10085</strain>
    </source>
</reference>
<feature type="transmembrane region" description="Helical" evidence="9">
    <location>
        <begin position="641"/>
        <end position="661"/>
    </location>
</feature>
<dbReference type="InterPro" id="IPR014748">
    <property type="entry name" value="Enoyl-CoA_hydra_C"/>
</dbReference>
<name>A0A4S9C1F0_AURPU</name>
<accession>A0A4S9C1F0</accession>
<dbReference type="InterPro" id="IPR001753">
    <property type="entry name" value="Enoyl-CoA_hydra/iso"/>
</dbReference>
<keyword evidence="9" id="KW-0812">Transmembrane</keyword>
<sequence length="756" mass="82556">MSLKSKPTQYKHFNVSFPDDRIVLVTLNRPDKLNCVDQTTSKEIAEIWELFDRDESLVVGIITGNGRAFCTGADLGEWNEMNRRGIVNDMSAPGLAGLPRRAGKKPIIAAVNGITMGGGFEMVANCDLVVAVSSAIFSLPEVKRGIVPVAGCLPRLTRTLGLQRTTDLVLTGRNITAKILYDWGLVTELVDTPEEVVQAAIKTAQLICKNSPDAVVVGRLGIRLSWEAGSVEDTVTTLANEWYPRLVQGENFKEGIKAFAEKRSPVWIATALEMSANLLTLLGNITVDSGGCPDPFISESRYPYKEGYTGGRNCAKNPLDTTGTGSKCCVPCPLSSYVNSSSFPALADGAAWVNVVGFILCGFLLLSYAALPANATRRSFLNIALLVGIMIMELGFIIPLARRPEQCFDPVTPNDMNSSNACAIGGGMAVFGGMLTVCWIVVRSVFMHLQICWDIAPGKISIIAANVAAWSISIGLTAAVLAKVGVSFRFGGYCHVNVGSTSTYWGWMIGFGAIALLLQLATFVYCAQVYLKAAMHGRQPNSGSNAANSVKSASSKRQAWTAVRRLKQVLLLQWRSLAIVALAIFVIAFVCIIFIFQVDSYTTTAFANPTKVIPWSLCILQQRDTDKCLPLIQTLILPQNTAVAVLYIIGFVGVEAFFLLFKFEIIRAWIRLIKSPFDGRRNSSTSSQNPNWLERPPRFVIGRGSMVAVDSPRGAETENTSRIVRQEPVVSDIDEHEIVDSETRRRHDMEKQEHHI</sequence>
<evidence type="ECO:0000256" key="5">
    <source>
        <dbReference type="ARBA" id="ARBA00023140"/>
    </source>
</evidence>
<comment type="similarity">
    <text evidence="3">Belongs to the enoyl-CoA hydratase/isomerase family.</text>
</comment>
<keyword evidence="6" id="KW-0413">Isomerase</keyword>
<dbReference type="FunFam" id="3.90.226.10:FF:000074">
    <property type="entry name" value="Enoyl-CoA hydratase (AFU_orthologue AFUA_2G10650)"/>
    <property type="match status" value="1"/>
</dbReference>
<keyword evidence="7" id="KW-0456">Lyase</keyword>
<feature type="transmembrane region" description="Helical" evidence="9">
    <location>
        <begin position="463"/>
        <end position="484"/>
    </location>
</feature>
<dbReference type="InterPro" id="IPR053247">
    <property type="entry name" value="GPCR_GPR1/git3-like"/>
</dbReference>
<feature type="transmembrane region" description="Helical" evidence="9">
    <location>
        <begin position="504"/>
        <end position="531"/>
    </location>
</feature>
<keyword evidence="4" id="KW-0843">Virulence</keyword>
<feature type="transmembrane region" description="Helical" evidence="9">
    <location>
        <begin position="349"/>
        <end position="371"/>
    </location>
</feature>
<keyword evidence="5" id="KW-0576">Peroxisome</keyword>
<feature type="transmembrane region" description="Helical" evidence="9">
    <location>
        <begin position="421"/>
        <end position="442"/>
    </location>
</feature>
<feature type="compositionally biased region" description="Basic and acidic residues" evidence="8">
    <location>
        <begin position="736"/>
        <end position="756"/>
    </location>
</feature>
<keyword evidence="9" id="KW-1133">Transmembrane helix</keyword>
<protein>
    <submittedName>
        <fullName evidence="10">Uncharacterized protein</fullName>
    </submittedName>
</protein>
<feature type="region of interest" description="Disordered" evidence="8">
    <location>
        <begin position="735"/>
        <end position="756"/>
    </location>
</feature>
<dbReference type="InterPro" id="IPR029045">
    <property type="entry name" value="ClpP/crotonase-like_dom_sf"/>
</dbReference>
<dbReference type="Gene3D" id="1.10.12.10">
    <property type="entry name" value="Lyase 2-enoyl-coa Hydratase, Chain A, domain 2"/>
    <property type="match status" value="1"/>
</dbReference>
<dbReference type="GO" id="GO:0005777">
    <property type="term" value="C:peroxisome"/>
    <property type="evidence" value="ECO:0007669"/>
    <property type="project" value="UniProtKB-SubCell"/>
</dbReference>
<dbReference type="Gene3D" id="3.90.226.10">
    <property type="entry name" value="2-enoyl-CoA Hydratase, Chain A, domain 1"/>
    <property type="match status" value="1"/>
</dbReference>
<keyword evidence="9" id="KW-0472">Membrane</keyword>
<evidence type="ECO:0000313" key="10">
    <source>
        <dbReference type="EMBL" id="THX00025.1"/>
    </source>
</evidence>
<comment type="subcellular location">
    <subcellularLocation>
        <location evidence="1">Peroxisome</location>
    </subcellularLocation>
</comment>
<evidence type="ECO:0000256" key="3">
    <source>
        <dbReference type="ARBA" id="ARBA00005254"/>
    </source>
</evidence>
<evidence type="ECO:0000256" key="1">
    <source>
        <dbReference type="ARBA" id="ARBA00004275"/>
    </source>
</evidence>
<comment type="caution">
    <text evidence="10">The sequence shown here is derived from an EMBL/GenBank/DDBJ whole genome shotgun (WGS) entry which is preliminary data.</text>
</comment>
<evidence type="ECO:0000256" key="8">
    <source>
        <dbReference type="SAM" id="MobiDB-lite"/>
    </source>
</evidence>
<comment type="pathway">
    <text evidence="2">Siderophore biosynthesis.</text>
</comment>
<gene>
    <name evidence="10" type="ORF">D6D13_09788</name>
</gene>
<proteinExistence type="inferred from homology"/>
<dbReference type="GO" id="GO:0016853">
    <property type="term" value="F:isomerase activity"/>
    <property type="evidence" value="ECO:0007669"/>
    <property type="project" value="UniProtKB-KW"/>
</dbReference>
<evidence type="ECO:0000256" key="9">
    <source>
        <dbReference type="SAM" id="Phobius"/>
    </source>
</evidence>
<dbReference type="GO" id="GO:0016829">
    <property type="term" value="F:lyase activity"/>
    <property type="evidence" value="ECO:0007669"/>
    <property type="project" value="UniProtKB-KW"/>
</dbReference>
<dbReference type="AlphaFoldDB" id="A0A4S9C1F0"/>
<feature type="transmembrane region" description="Helical" evidence="9">
    <location>
        <begin position="383"/>
        <end position="401"/>
    </location>
</feature>
<evidence type="ECO:0000256" key="2">
    <source>
        <dbReference type="ARBA" id="ARBA00004924"/>
    </source>
</evidence>
<evidence type="ECO:0000256" key="6">
    <source>
        <dbReference type="ARBA" id="ARBA00023235"/>
    </source>
</evidence>
<organism evidence="10">
    <name type="scientific">Aureobasidium pullulans</name>
    <name type="common">Black yeast</name>
    <name type="synonym">Pullularia pullulans</name>
    <dbReference type="NCBI Taxonomy" id="5580"/>
    <lineage>
        <taxon>Eukaryota</taxon>
        <taxon>Fungi</taxon>
        <taxon>Dikarya</taxon>
        <taxon>Ascomycota</taxon>
        <taxon>Pezizomycotina</taxon>
        <taxon>Dothideomycetes</taxon>
        <taxon>Dothideomycetidae</taxon>
        <taxon>Dothideales</taxon>
        <taxon>Saccotheciaceae</taxon>
        <taxon>Aureobasidium</taxon>
    </lineage>
</organism>
<evidence type="ECO:0000256" key="4">
    <source>
        <dbReference type="ARBA" id="ARBA00023026"/>
    </source>
</evidence>
<dbReference type="PANTHER" id="PTHR42058">
    <property type="entry name" value="G_PROTEIN_RECEP_F2_4 DOMAIN-CONTAINING PROTEIN"/>
    <property type="match status" value="1"/>
</dbReference>
<evidence type="ECO:0000256" key="7">
    <source>
        <dbReference type="ARBA" id="ARBA00023239"/>
    </source>
</evidence>
<feature type="transmembrane region" description="Helical" evidence="9">
    <location>
        <begin position="574"/>
        <end position="596"/>
    </location>
</feature>
<dbReference type="Gene3D" id="1.20.1070.10">
    <property type="entry name" value="Rhodopsin 7-helix transmembrane proteins"/>
    <property type="match status" value="1"/>
</dbReference>
<dbReference type="CDD" id="cd06558">
    <property type="entry name" value="crotonase-like"/>
    <property type="match status" value="1"/>
</dbReference>